<protein>
    <submittedName>
        <fullName evidence="1">Uncharacterized protein</fullName>
    </submittedName>
</protein>
<dbReference type="Proteomes" id="UP000076761">
    <property type="component" value="Unassembled WGS sequence"/>
</dbReference>
<keyword evidence="2" id="KW-1185">Reference proteome</keyword>
<dbReference type="InParanoid" id="A0A165SD64"/>
<sequence>MSDGVLEFAGSWTETTEVSAQRLYSKHRLTGKMVPRTPLQDKLYVLAELFCQCHVEVNDNDRAIGTEGDVSDSEIQVFV</sequence>
<evidence type="ECO:0000313" key="2">
    <source>
        <dbReference type="Proteomes" id="UP000076761"/>
    </source>
</evidence>
<proteinExistence type="predicted"/>
<dbReference type="AlphaFoldDB" id="A0A165SD64"/>
<name>A0A165SD64_9AGAM</name>
<accession>A0A165SD64</accession>
<evidence type="ECO:0000313" key="1">
    <source>
        <dbReference type="EMBL" id="KZT24986.1"/>
    </source>
</evidence>
<dbReference type="EMBL" id="KV425574">
    <property type="protein sequence ID" value="KZT24986.1"/>
    <property type="molecule type" value="Genomic_DNA"/>
</dbReference>
<organism evidence="1 2">
    <name type="scientific">Neolentinus lepideus HHB14362 ss-1</name>
    <dbReference type="NCBI Taxonomy" id="1314782"/>
    <lineage>
        <taxon>Eukaryota</taxon>
        <taxon>Fungi</taxon>
        <taxon>Dikarya</taxon>
        <taxon>Basidiomycota</taxon>
        <taxon>Agaricomycotina</taxon>
        <taxon>Agaricomycetes</taxon>
        <taxon>Gloeophyllales</taxon>
        <taxon>Gloeophyllaceae</taxon>
        <taxon>Neolentinus</taxon>
    </lineage>
</organism>
<gene>
    <name evidence="1" type="ORF">NEOLEDRAFT_1134200</name>
</gene>
<reference evidence="1 2" key="1">
    <citation type="journal article" date="2016" name="Mol. Biol. Evol.">
        <title>Comparative Genomics of Early-Diverging Mushroom-Forming Fungi Provides Insights into the Origins of Lignocellulose Decay Capabilities.</title>
        <authorList>
            <person name="Nagy L.G."/>
            <person name="Riley R."/>
            <person name="Tritt A."/>
            <person name="Adam C."/>
            <person name="Daum C."/>
            <person name="Floudas D."/>
            <person name="Sun H."/>
            <person name="Yadav J.S."/>
            <person name="Pangilinan J."/>
            <person name="Larsson K.H."/>
            <person name="Matsuura K."/>
            <person name="Barry K."/>
            <person name="Labutti K."/>
            <person name="Kuo R."/>
            <person name="Ohm R.A."/>
            <person name="Bhattacharya S.S."/>
            <person name="Shirouzu T."/>
            <person name="Yoshinaga Y."/>
            <person name="Martin F.M."/>
            <person name="Grigoriev I.V."/>
            <person name="Hibbett D.S."/>
        </authorList>
    </citation>
    <scope>NUCLEOTIDE SEQUENCE [LARGE SCALE GENOMIC DNA]</scope>
    <source>
        <strain evidence="1 2">HHB14362 ss-1</strain>
    </source>
</reference>